<comment type="caution">
    <text evidence="2">The sequence shown here is derived from an EMBL/GenBank/DDBJ whole genome shotgun (WGS) entry which is preliminary data.</text>
</comment>
<evidence type="ECO:0000259" key="1">
    <source>
        <dbReference type="Pfam" id="PF16507"/>
    </source>
</evidence>
<evidence type="ECO:0000313" key="3">
    <source>
        <dbReference type="Proteomes" id="UP001331761"/>
    </source>
</evidence>
<dbReference type="AlphaFoldDB" id="A0AAN8FUH6"/>
<gene>
    <name evidence="2" type="ORF">GCK32_018350</name>
</gene>
<dbReference type="Pfam" id="PF16507">
    <property type="entry name" value="HEAT_PSME4_mid"/>
    <property type="match status" value="1"/>
</dbReference>
<reference evidence="2 3" key="1">
    <citation type="submission" date="2019-10" db="EMBL/GenBank/DDBJ databases">
        <title>Assembly and Annotation for the nematode Trichostrongylus colubriformis.</title>
        <authorList>
            <person name="Martin J."/>
        </authorList>
    </citation>
    <scope>NUCLEOTIDE SEQUENCE [LARGE SCALE GENOMIC DNA]</scope>
    <source>
        <strain evidence="2">G859</strain>
        <tissue evidence="2">Whole worm</tissue>
    </source>
</reference>
<protein>
    <recommendedName>
        <fullName evidence="1">Proteasome activator Blm10 middle HEAT repeats region domain-containing protein</fullName>
    </recommendedName>
</protein>
<accession>A0AAN8FUH6</accession>
<dbReference type="EMBL" id="WIXE01003823">
    <property type="protein sequence ID" value="KAK5983589.1"/>
    <property type="molecule type" value="Genomic_DNA"/>
</dbReference>
<dbReference type="InterPro" id="IPR032430">
    <property type="entry name" value="Blm10_mid"/>
</dbReference>
<dbReference type="GO" id="GO:0016504">
    <property type="term" value="F:peptidase activator activity"/>
    <property type="evidence" value="ECO:0007669"/>
    <property type="project" value="InterPro"/>
</dbReference>
<dbReference type="PANTHER" id="PTHR32170:SF4">
    <property type="entry name" value="DUF3437 DOMAIN-CONTAINING PROTEIN-RELATED"/>
    <property type="match status" value="1"/>
</dbReference>
<dbReference type="GO" id="GO:0070628">
    <property type="term" value="F:proteasome binding"/>
    <property type="evidence" value="ECO:0007669"/>
    <property type="project" value="InterPro"/>
</dbReference>
<dbReference type="InterPro" id="IPR035309">
    <property type="entry name" value="PSME4"/>
</dbReference>
<evidence type="ECO:0000313" key="2">
    <source>
        <dbReference type="EMBL" id="KAK5983589.1"/>
    </source>
</evidence>
<organism evidence="2 3">
    <name type="scientific">Trichostrongylus colubriformis</name>
    <name type="common">Black scour worm</name>
    <dbReference type="NCBI Taxonomy" id="6319"/>
    <lineage>
        <taxon>Eukaryota</taxon>
        <taxon>Metazoa</taxon>
        <taxon>Ecdysozoa</taxon>
        <taxon>Nematoda</taxon>
        <taxon>Chromadorea</taxon>
        <taxon>Rhabditida</taxon>
        <taxon>Rhabditina</taxon>
        <taxon>Rhabditomorpha</taxon>
        <taxon>Strongyloidea</taxon>
        <taxon>Trichostrongylidae</taxon>
        <taxon>Trichostrongylus</taxon>
    </lineage>
</organism>
<dbReference type="GO" id="GO:0005829">
    <property type="term" value="C:cytosol"/>
    <property type="evidence" value="ECO:0007669"/>
    <property type="project" value="TreeGrafter"/>
</dbReference>
<dbReference type="GO" id="GO:0005634">
    <property type="term" value="C:nucleus"/>
    <property type="evidence" value="ECO:0007669"/>
    <property type="project" value="TreeGrafter"/>
</dbReference>
<name>A0AAN8FUH6_TRICO</name>
<dbReference type="GO" id="GO:0010499">
    <property type="term" value="P:proteasomal ubiquitin-independent protein catabolic process"/>
    <property type="evidence" value="ECO:0007669"/>
    <property type="project" value="TreeGrafter"/>
</dbReference>
<dbReference type="PANTHER" id="PTHR32170">
    <property type="entry name" value="PROTEASOME ACTIVATOR COMPLEX SUBUNIT 4"/>
    <property type="match status" value="1"/>
</dbReference>
<proteinExistence type="predicted"/>
<dbReference type="Proteomes" id="UP001331761">
    <property type="component" value="Unassembled WGS sequence"/>
</dbReference>
<sequence length="208" mass="23716">MPTQLFEELETPFMQFQMSAPSRKDDENGGAIYASIKRKWPYVIGISVSSKHFTRDGESVQGGAYQKTQKKSPFTTVLHLQVPKSYYLTDDDIAKFTDAVLPSLLYAMYTKDGAVSKTPAKLVMMLCALCPGRVFPKVFEHIYPAIFAVDEPHRLTQTLNCLFELVFLISQDNNSDLPRTPMEKDWILEMEEVCRIISKIIIIQCVYD</sequence>
<feature type="domain" description="Proteasome activator Blm10 middle HEAT repeats region" evidence="1">
    <location>
        <begin position="80"/>
        <end position="172"/>
    </location>
</feature>
<keyword evidence="3" id="KW-1185">Reference proteome</keyword>